<evidence type="ECO:0000256" key="5">
    <source>
        <dbReference type="ARBA" id="ARBA00023136"/>
    </source>
</evidence>
<keyword evidence="9" id="KW-1185">Reference proteome</keyword>
<keyword evidence="2" id="KW-1003">Cell membrane</keyword>
<sequence>MDIFSLISLLGGLALFLYGMSLMSSGLEKLAGGKLEGILKRMTASPLKSLFLGIGITAVIQSSSAVTVMLVGLVNSGIMELASTVGVIMGSNIGTTITAWILSLVGVESDNVLIKLLKPESFSPVLALIGVILMMSAKNSRKKDIGSILVGFAILMYGMNFMSGAVSPLKDMPEFTSILTAFTNPILGIATGILLTAVIQSSSASVGILQALSLTGSISYGMAIPIIMGQNIGTCVTALISSIGVNRNAKRVAVIHISFNIIGTAICLLIYFVAHYLVELPFLTEVIGPAGIAVVHSIFNITTTLLLLPFTKLLVKIAERSIKEEPETEIAFLDERLLNTPSIAVQECGQITIEMGHIAKESILNAMELFSHYDEKKAQKVIKLEKEADIYEDRLGSYLVKLSACALSDADSNSISKMLHVIGDFERISDHAVHIMEAAKEMKEKKLVLSESGRHELETATAAIREIMGLAIIAFDGNDMESAYRVEPLEEVIGDLAEEVKQNHISRLQSGVCTIQQGFVLSDIMTNYARVSAHCSNIGVAVIELSQSSFAAHQYLGKLKTMDDPAFKEMFREYRHKYAL</sequence>
<dbReference type="InterPro" id="IPR003841">
    <property type="entry name" value="Na/Pi_transpt"/>
</dbReference>
<keyword evidence="4 6" id="KW-1133">Transmembrane helix</keyword>
<evidence type="ECO:0000256" key="1">
    <source>
        <dbReference type="ARBA" id="ARBA00004651"/>
    </source>
</evidence>
<keyword evidence="3 6" id="KW-0812">Transmembrane</keyword>
<dbReference type="Proteomes" id="UP000446866">
    <property type="component" value="Unassembled WGS sequence"/>
</dbReference>
<dbReference type="AlphaFoldDB" id="A0A845QML7"/>
<dbReference type="EMBL" id="QXWK01000022">
    <property type="protein sequence ID" value="NBH62321.1"/>
    <property type="molecule type" value="Genomic_DNA"/>
</dbReference>
<feature type="transmembrane region" description="Helical" evidence="6">
    <location>
        <begin position="252"/>
        <end position="274"/>
    </location>
</feature>
<feature type="domain" description="PhoU" evidence="7">
    <location>
        <begin position="353"/>
        <end position="438"/>
    </location>
</feature>
<dbReference type="InterPro" id="IPR038078">
    <property type="entry name" value="PhoU-like_sf"/>
</dbReference>
<dbReference type="SUPFAM" id="SSF109755">
    <property type="entry name" value="PhoU-like"/>
    <property type="match status" value="1"/>
</dbReference>
<feature type="transmembrane region" description="Helical" evidence="6">
    <location>
        <begin position="81"/>
        <end position="101"/>
    </location>
</feature>
<feature type="transmembrane region" description="Helical" evidence="6">
    <location>
        <begin position="121"/>
        <end position="137"/>
    </location>
</feature>
<feature type="transmembrane region" description="Helical" evidence="6">
    <location>
        <begin position="286"/>
        <end position="310"/>
    </location>
</feature>
<evidence type="ECO:0000256" key="2">
    <source>
        <dbReference type="ARBA" id="ARBA00022475"/>
    </source>
</evidence>
<dbReference type="GO" id="GO:0044341">
    <property type="term" value="P:sodium-dependent phosphate transport"/>
    <property type="evidence" value="ECO:0007669"/>
    <property type="project" value="InterPro"/>
</dbReference>
<comment type="caution">
    <text evidence="8">The sequence shown here is derived from an EMBL/GenBank/DDBJ whole genome shotgun (WGS) entry which is preliminary data.</text>
</comment>
<evidence type="ECO:0000259" key="7">
    <source>
        <dbReference type="Pfam" id="PF01895"/>
    </source>
</evidence>
<feature type="transmembrane region" description="Helical" evidence="6">
    <location>
        <begin position="175"/>
        <end position="199"/>
    </location>
</feature>
<dbReference type="PANTHER" id="PTHR10010">
    <property type="entry name" value="SOLUTE CARRIER FAMILY 34 SODIUM PHOSPHATE , MEMBER 2-RELATED"/>
    <property type="match status" value="1"/>
</dbReference>
<dbReference type="GO" id="GO:0005436">
    <property type="term" value="F:sodium:phosphate symporter activity"/>
    <property type="evidence" value="ECO:0007669"/>
    <property type="project" value="InterPro"/>
</dbReference>
<accession>A0A845QML7</accession>
<protein>
    <submittedName>
        <fullName evidence="8">Na/Pi cotransporter family protein</fullName>
    </submittedName>
</protein>
<keyword evidence="5 6" id="KW-0472">Membrane</keyword>
<reference evidence="8 9" key="1">
    <citation type="submission" date="2018-08" db="EMBL/GenBank/DDBJ databases">
        <title>Murine metabolic-syndrome-specific gut microbial biobank.</title>
        <authorList>
            <person name="Liu C."/>
        </authorList>
    </citation>
    <scope>NUCLEOTIDE SEQUENCE [LARGE SCALE GENOMIC DNA]</scope>
    <source>
        <strain evidence="8 9">28</strain>
    </source>
</reference>
<evidence type="ECO:0000313" key="9">
    <source>
        <dbReference type="Proteomes" id="UP000446866"/>
    </source>
</evidence>
<feature type="transmembrane region" description="Helical" evidence="6">
    <location>
        <begin position="50"/>
        <end position="74"/>
    </location>
</feature>
<dbReference type="InterPro" id="IPR026022">
    <property type="entry name" value="PhoU_dom"/>
</dbReference>
<evidence type="ECO:0000256" key="6">
    <source>
        <dbReference type="SAM" id="Phobius"/>
    </source>
</evidence>
<feature type="transmembrane region" description="Helical" evidence="6">
    <location>
        <begin position="149"/>
        <end position="169"/>
    </location>
</feature>
<dbReference type="InterPro" id="IPR004633">
    <property type="entry name" value="NaPi_cotrn-rel/YqeW-like"/>
</dbReference>
<dbReference type="NCBIfam" id="TIGR00704">
    <property type="entry name" value="NaPi_cotrn_rel"/>
    <property type="match status" value="1"/>
</dbReference>
<comment type="subcellular location">
    <subcellularLocation>
        <location evidence="1">Cell membrane</location>
        <topology evidence="1">Multi-pass membrane protein</topology>
    </subcellularLocation>
</comment>
<dbReference type="Pfam" id="PF01895">
    <property type="entry name" value="PhoU"/>
    <property type="match status" value="1"/>
</dbReference>
<organism evidence="8 9">
    <name type="scientific">Anaerotruncus colihominis</name>
    <dbReference type="NCBI Taxonomy" id="169435"/>
    <lineage>
        <taxon>Bacteria</taxon>
        <taxon>Bacillati</taxon>
        <taxon>Bacillota</taxon>
        <taxon>Clostridia</taxon>
        <taxon>Eubacteriales</taxon>
        <taxon>Oscillospiraceae</taxon>
        <taxon>Anaerotruncus</taxon>
    </lineage>
</organism>
<name>A0A845QML7_9FIRM</name>
<evidence type="ECO:0000256" key="3">
    <source>
        <dbReference type="ARBA" id="ARBA00022692"/>
    </source>
</evidence>
<evidence type="ECO:0000256" key="4">
    <source>
        <dbReference type="ARBA" id="ARBA00022989"/>
    </source>
</evidence>
<dbReference type="Pfam" id="PF02690">
    <property type="entry name" value="Na_Pi_cotrans"/>
    <property type="match status" value="2"/>
</dbReference>
<proteinExistence type="predicted"/>
<dbReference type="NCBIfam" id="NF037997">
    <property type="entry name" value="Na_Pi_symport"/>
    <property type="match status" value="1"/>
</dbReference>
<dbReference type="GO" id="GO:0005886">
    <property type="term" value="C:plasma membrane"/>
    <property type="evidence" value="ECO:0007669"/>
    <property type="project" value="UniProtKB-SubCell"/>
</dbReference>
<dbReference type="PANTHER" id="PTHR10010:SF46">
    <property type="entry name" value="SODIUM-DEPENDENT PHOSPHATE TRANSPORT PROTEIN 2B"/>
    <property type="match status" value="1"/>
</dbReference>
<dbReference type="RefSeq" id="WP_160202609.1">
    <property type="nucleotide sequence ID" value="NZ_QXWK01000022.1"/>
</dbReference>
<gene>
    <name evidence="8" type="ORF">D0435_11725</name>
</gene>
<dbReference type="Gene3D" id="1.20.58.220">
    <property type="entry name" value="Phosphate transport system protein phou homolog 2, domain 2"/>
    <property type="match status" value="1"/>
</dbReference>
<evidence type="ECO:0000313" key="8">
    <source>
        <dbReference type="EMBL" id="NBH62321.1"/>
    </source>
</evidence>